<dbReference type="InterPro" id="IPR000587">
    <property type="entry name" value="Creatinase_N"/>
</dbReference>
<dbReference type="GO" id="GO:0016787">
    <property type="term" value="F:hydrolase activity"/>
    <property type="evidence" value="ECO:0007669"/>
    <property type="project" value="UniProtKB-KW"/>
</dbReference>
<protein>
    <submittedName>
        <fullName evidence="9">Metallopeptidase</fullName>
    </submittedName>
</protein>
<dbReference type="AlphaFoldDB" id="A0A162EAW9"/>
<dbReference type="Gene3D" id="3.40.350.10">
    <property type="entry name" value="Creatinase/prolidase N-terminal domain"/>
    <property type="match status" value="1"/>
</dbReference>
<evidence type="ECO:0000313" key="10">
    <source>
        <dbReference type="Proteomes" id="UP000075806"/>
    </source>
</evidence>
<feature type="domain" description="Creatinase N-terminal" evidence="8">
    <location>
        <begin position="5"/>
        <end position="139"/>
    </location>
</feature>
<evidence type="ECO:0000256" key="2">
    <source>
        <dbReference type="ARBA" id="ARBA00008766"/>
    </source>
</evidence>
<dbReference type="EMBL" id="LTAO01000012">
    <property type="protein sequence ID" value="KYG32183.1"/>
    <property type="molecule type" value="Genomic_DNA"/>
</dbReference>
<proteinExistence type="inferred from homology"/>
<evidence type="ECO:0000313" key="9">
    <source>
        <dbReference type="EMBL" id="KYG32183.1"/>
    </source>
</evidence>
<feature type="domain" description="Peptidase M24" evidence="7">
    <location>
        <begin position="147"/>
        <end position="348"/>
    </location>
</feature>
<accession>A0A162EAW9</accession>
<dbReference type="RefSeq" id="WP_061948496.1">
    <property type="nucleotide sequence ID" value="NZ_LTAO01000012.1"/>
</dbReference>
<evidence type="ECO:0000256" key="3">
    <source>
        <dbReference type="ARBA" id="ARBA00022723"/>
    </source>
</evidence>
<comment type="caution">
    <text evidence="9">The sequence shown here is derived from an EMBL/GenBank/DDBJ whole genome shotgun (WGS) entry which is preliminary data.</text>
</comment>
<keyword evidence="5" id="KW-0464">Manganese</keyword>
<evidence type="ECO:0000256" key="4">
    <source>
        <dbReference type="ARBA" id="ARBA00022801"/>
    </source>
</evidence>
<evidence type="ECO:0000259" key="7">
    <source>
        <dbReference type="Pfam" id="PF00557"/>
    </source>
</evidence>
<evidence type="ECO:0000256" key="1">
    <source>
        <dbReference type="ARBA" id="ARBA00001936"/>
    </source>
</evidence>
<evidence type="ECO:0000256" key="5">
    <source>
        <dbReference type="ARBA" id="ARBA00023211"/>
    </source>
</evidence>
<comment type="similarity">
    <text evidence="2 6">Belongs to the peptidase M24B family.</text>
</comment>
<dbReference type="Gene3D" id="3.90.230.10">
    <property type="entry name" value="Creatinase/methionine aminopeptidase superfamily"/>
    <property type="match status" value="1"/>
</dbReference>
<dbReference type="InterPro" id="IPR036005">
    <property type="entry name" value="Creatinase/aminopeptidase-like"/>
</dbReference>
<dbReference type="InterPro" id="IPR050659">
    <property type="entry name" value="Peptidase_M24B"/>
</dbReference>
<keyword evidence="10" id="KW-1185">Reference proteome</keyword>
<gene>
    <name evidence="9" type="ORF">AZF04_05300</name>
</gene>
<dbReference type="SUPFAM" id="SSF53092">
    <property type="entry name" value="Creatinase/prolidase N-terminal domain"/>
    <property type="match status" value="1"/>
</dbReference>
<dbReference type="PANTHER" id="PTHR46112:SF10">
    <property type="entry name" value="DIPEPTIDASE YKVY-RELATED"/>
    <property type="match status" value="1"/>
</dbReference>
<dbReference type="GO" id="GO:0046872">
    <property type="term" value="F:metal ion binding"/>
    <property type="evidence" value="ECO:0007669"/>
    <property type="project" value="UniProtKB-KW"/>
</dbReference>
<dbReference type="PROSITE" id="PS00491">
    <property type="entry name" value="PROLINE_PEPTIDASE"/>
    <property type="match status" value="1"/>
</dbReference>
<dbReference type="Pfam" id="PF00557">
    <property type="entry name" value="Peptidase_M24"/>
    <property type="match status" value="1"/>
</dbReference>
<name>A0A162EAW9_9BACI</name>
<keyword evidence="4" id="KW-0378">Hydrolase</keyword>
<dbReference type="FunFam" id="3.90.230.10:FF:000014">
    <property type="entry name" value="Aminopeptidase P family protein"/>
    <property type="match status" value="1"/>
</dbReference>
<evidence type="ECO:0000256" key="6">
    <source>
        <dbReference type="RuleBase" id="RU000590"/>
    </source>
</evidence>
<sequence>MIKQRIQTLQQHLKNEKLDFAFIQEKANFFYLTGFRCEPHERLVAVIIPAHSEPFIIAPLMEQPLIKEAGWKELILTYLDTDNPWDILSNHLNQTSISKHALAIEPSSLSYQRSQQLLNLNEHVELYDIEPSLSQARLIKTKEELDILQEAARFADLGVEIGVSALGKGKTELEVLATIEYELKKKGVTEMSFDTIVLSGANSANPHGNPGLNPIEEGSFVLFDLGVVWEGYCSDITRTVGFGNLSEKQEEIYHTVLHAQEKAISASKVGTKLKEIDLAARSHIKQEGYGDYFPHRLGHGLGVDVHEWPSINETNELILQEAMVYTIEPGIYVPKYGGVRIEDDIAIQNGKALTLTQYPKELQIIKPS</sequence>
<dbReference type="InterPro" id="IPR000994">
    <property type="entry name" value="Pept_M24"/>
</dbReference>
<dbReference type="CDD" id="cd01092">
    <property type="entry name" value="APP-like"/>
    <property type="match status" value="1"/>
</dbReference>
<comment type="cofactor">
    <cofactor evidence="1">
        <name>Mn(2+)</name>
        <dbReference type="ChEBI" id="CHEBI:29035"/>
    </cofactor>
</comment>
<dbReference type="STRING" id="519424.AZF04_05300"/>
<dbReference type="InterPro" id="IPR001131">
    <property type="entry name" value="Peptidase_M24B_aminopep-P_CS"/>
</dbReference>
<dbReference type="Proteomes" id="UP000075806">
    <property type="component" value="Unassembled WGS sequence"/>
</dbReference>
<dbReference type="SUPFAM" id="SSF55920">
    <property type="entry name" value="Creatinase/aminopeptidase"/>
    <property type="match status" value="1"/>
</dbReference>
<dbReference type="Pfam" id="PF01321">
    <property type="entry name" value="Creatinase_N"/>
    <property type="match status" value="1"/>
</dbReference>
<dbReference type="InterPro" id="IPR029149">
    <property type="entry name" value="Creatin/AminoP/Spt16_N"/>
</dbReference>
<dbReference type="PANTHER" id="PTHR46112">
    <property type="entry name" value="AMINOPEPTIDASE"/>
    <property type="match status" value="1"/>
</dbReference>
<dbReference type="OrthoDB" id="9806388at2"/>
<keyword evidence="3 6" id="KW-0479">Metal-binding</keyword>
<organism evidence="9 10">
    <name type="scientific">Alkalihalobacillus trypoxylicola</name>
    <dbReference type="NCBI Taxonomy" id="519424"/>
    <lineage>
        <taxon>Bacteria</taxon>
        <taxon>Bacillati</taxon>
        <taxon>Bacillota</taxon>
        <taxon>Bacilli</taxon>
        <taxon>Bacillales</taxon>
        <taxon>Bacillaceae</taxon>
        <taxon>Alkalihalobacillus</taxon>
    </lineage>
</organism>
<evidence type="ECO:0000259" key="8">
    <source>
        <dbReference type="Pfam" id="PF01321"/>
    </source>
</evidence>
<reference evidence="9" key="1">
    <citation type="submission" date="2016-02" db="EMBL/GenBank/DDBJ databases">
        <title>Genome sequence of Bacillus trypoxylicola KCTC 13244(T).</title>
        <authorList>
            <person name="Jeong H."/>
            <person name="Park S.-H."/>
            <person name="Choi S.-K."/>
        </authorList>
    </citation>
    <scope>NUCLEOTIDE SEQUENCE [LARGE SCALE GENOMIC DNA]</scope>
    <source>
        <strain evidence="9">KCTC 13244</strain>
    </source>
</reference>